<name>A0A1B2DSK6_9BACL</name>
<sequence length="261" mass="28829">MNQDSFEPGFTEQADTNILLEGAVCSMTKRVMVVSPFPQRVHSLLQLLAADCFDLFTLHDLNKAFVHSLQPELLIYDATPYIQGHTDAVEALQAALQHTAHLKGVPILFLAGASAGVIRHLLPDAAAMIEWPAAPQEAVNQINRMMEQQPQSSPVVVSGYHYKDLTVDLKRMAVYRGEQRIDLTKTEYDLLLMFITSDGSVLSRETMFDSVWGSQFLGGSNVVDVHIKSLRKKLKDSAVAPKYIVTVRGAGYRLADEAVSS</sequence>
<evidence type="ECO:0000256" key="1">
    <source>
        <dbReference type="ARBA" id="ARBA00004496"/>
    </source>
</evidence>
<keyword evidence="6" id="KW-0804">Transcription</keyword>
<evidence type="ECO:0000259" key="8">
    <source>
        <dbReference type="PROSITE" id="PS51755"/>
    </source>
</evidence>
<dbReference type="Gene3D" id="1.10.10.10">
    <property type="entry name" value="Winged helix-like DNA-binding domain superfamily/Winged helix DNA-binding domain"/>
    <property type="match status" value="1"/>
</dbReference>
<dbReference type="FunFam" id="1.10.10.10:FF:000018">
    <property type="entry name" value="DNA-binding response regulator ResD"/>
    <property type="match status" value="1"/>
</dbReference>
<dbReference type="PANTHER" id="PTHR48111">
    <property type="entry name" value="REGULATOR OF RPOS"/>
    <property type="match status" value="1"/>
</dbReference>
<protein>
    <recommendedName>
        <fullName evidence="8">OmpR/PhoB-type domain-containing protein</fullName>
    </recommendedName>
</protein>
<dbReference type="SUPFAM" id="SSF46894">
    <property type="entry name" value="C-terminal effector domain of the bipartite response regulators"/>
    <property type="match status" value="1"/>
</dbReference>
<evidence type="ECO:0000313" key="9">
    <source>
        <dbReference type="EMBL" id="ANY70680.1"/>
    </source>
</evidence>
<keyword evidence="2" id="KW-0597">Phosphoprotein</keyword>
<reference evidence="9" key="1">
    <citation type="submission" date="2016-08" db="EMBL/GenBank/DDBJ databases">
        <title>Complete Genome Seqeunce of Paenibacillus sp. BIHB 4019 from tea rhizoplane.</title>
        <authorList>
            <person name="Thakur R."/>
            <person name="Swarnkar M.K."/>
            <person name="Gulati A."/>
        </authorList>
    </citation>
    <scope>NUCLEOTIDE SEQUENCE [LARGE SCALE GENOMIC DNA]</scope>
    <source>
        <strain evidence="9">BIHB4019</strain>
    </source>
</reference>
<dbReference type="AlphaFoldDB" id="A0A1B2DSK6"/>
<dbReference type="InterPro" id="IPR001867">
    <property type="entry name" value="OmpR/PhoB-type_DNA-bd"/>
</dbReference>
<organism evidence="9">
    <name type="scientific">Paenibacillus sp. BIHB 4019</name>
    <dbReference type="NCBI Taxonomy" id="1870819"/>
    <lineage>
        <taxon>Bacteria</taxon>
        <taxon>Bacillati</taxon>
        <taxon>Bacillota</taxon>
        <taxon>Bacilli</taxon>
        <taxon>Bacillales</taxon>
        <taxon>Paenibacillaceae</taxon>
        <taxon>Paenibacillus</taxon>
    </lineage>
</organism>
<dbReference type="InterPro" id="IPR036388">
    <property type="entry name" value="WH-like_DNA-bd_sf"/>
</dbReference>
<dbReference type="PANTHER" id="PTHR48111:SF1">
    <property type="entry name" value="TWO-COMPONENT RESPONSE REGULATOR ORR33"/>
    <property type="match status" value="1"/>
</dbReference>
<dbReference type="GO" id="GO:0032993">
    <property type="term" value="C:protein-DNA complex"/>
    <property type="evidence" value="ECO:0007669"/>
    <property type="project" value="TreeGrafter"/>
</dbReference>
<dbReference type="SMART" id="SM00862">
    <property type="entry name" value="Trans_reg_C"/>
    <property type="match status" value="1"/>
</dbReference>
<evidence type="ECO:0000256" key="4">
    <source>
        <dbReference type="ARBA" id="ARBA00023015"/>
    </source>
</evidence>
<evidence type="ECO:0000256" key="3">
    <source>
        <dbReference type="ARBA" id="ARBA00023012"/>
    </source>
</evidence>
<dbReference type="GO" id="GO:0000156">
    <property type="term" value="F:phosphorelay response regulator activity"/>
    <property type="evidence" value="ECO:0007669"/>
    <property type="project" value="TreeGrafter"/>
</dbReference>
<dbReference type="PROSITE" id="PS51755">
    <property type="entry name" value="OMPR_PHOB"/>
    <property type="match status" value="1"/>
</dbReference>
<gene>
    <name evidence="9" type="ORF">BBD42_10490</name>
</gene>
<dbReference type="InterPro" id="IPR039420">
    <property type="entry name" value="WalR-like"/>
</dbReference>
<keyword evidence="4" id="KW-0805">Transcription regulation</keyword>
<dbReference type="Pfam" id="PF00486">
    <property type="entry name" value="Trans_reg_C"/>
    <property type="match status" value="1"/>
</dbReference>
<feature type="domain" description="OmpR/PhoB-type" evidence="8">
    <location>
        <begin position="157"/>
        <end position="256"/>
    </location>
</feature>
<evidence type="ECO:0000256" key="5">
    <source>
        <dbReference type="ARBA" id="ARBA00023125"/>
    </source>
</evidence>
<evidence type="ECO:0000256" key="2">
    <source>
        <dbReference type="ARBA" id="ARBA00022553"/>
    </source>
</evidence>
<dbReference type="EMBL" id="CP016808">
    <property type="protein sequence ID" value="ANY70680.1"/>
    <property type="molecule type" value="Genomic_DNA"/>
</dbReference>
<proteinExistence type="predicted"/>
<evidence type="ECO:0000256" key="7">
    <source>
        <dbReference type="PROSITE-ProRule" id="PRU01091"/>
    </source>
</evidence>
<accession>A0A1B2DSK6</accession>
<feature type="DNA-binding region" description="OmpR/PhoB-type" evidence="7">
    <location>
        <begin position="157"/>
        <end position="256"/>
    </location>
</feature>
<keyword evidence="5 7" id="KW-0238">DNA-binding</keyword>
<dbReference type="GO" id="GO:0006355">
    <property type="term" value="P:regulation of DNA-templated transcription"/>
    <property type="evidence" value="ECO:0007669"/>
    <property type="project" value="InterPro"/>
</dbReference>
<dbReference type="GO" id="GO:0000976">
    <property type="term" value="F:transcription cis-regulatory region binding"/>
    <property type="evidence" value="ECO:0007669"/>
    <property type="project" value="TreeGrafter"/>
</dbReference>
<keyword evidence="3" id="KW-0902">Two-component regulatory system</keyword>
<dbReference type="CDD" id="cd00383">
    <property type="entry name" value="trans_reg_C"/>
    <property type="match status" value="1"/>
</dbReference>
<dbReference type="InterPro" id="IPR016032">
    <property type="entry name" value="Sig_transdc_resp-reg_C-effctor"/>
</dbReference>
<dbReference type="GO" id="GO:0005829">
    <property type="term" value="C:cytosol"/>
    <property type="evidence" value="ECO:0007669"/>
    <property type="project" value="TreeGrafter"/>
</dbReference>
<comment type="subcellular location">
    <subcellularLocation>
        <location evidence="1">Cytoplasm</location>
    </subcellularLocation>
</comment>
<evidence type="ECO:0000256" key="6">
    <source>
        <dbReference type="ARBA" id="ARBA00023163"/>
    </source>
</evidence>